<dbReference type="GeneID" id="83012495"/>
<keyword evidence="7" id="KW-0378">Hydrolase</keyword>
<feature type="binding site" evidence="4">
    <location>
        <position position="105"/>
    </location>
    <ligand>
        <name>NAD(+)</name>
        <dbReference type="ChEBI" id="CHEBI:57540"/>
    </ligand>
</feature>
<dbReference type="GO" id="GO:0070403">
    <property type="term" value="F:NAD+ binding"/>
    <property type="evidence" value="ECO:0007669"/>
    <property type="project" value="UniProtKB-UniRule"/>
</dbReference>
<keyword evidence="2 4" id="KW-0808">Transferase</keyword>
<evidence type="ECO:0000313" key="8">
    <source>
        <dbReference type="Proteomes" id="UP000095558"/>
    </source>
</evidence>
<dbReference type="OrthoDB" id="9800582at2"/>
<sequence>MTAEIDKLTKILKESNNIVFFGGAGMSTESGIPDFRSSNGLFNEKLNVTFTPEQLVSHSFYIRYPEEFFNFYKAKLIYPNAKPNAGHIALAKLEEMGKLKAIVTQNIDGLHQAAGNKTVFELHGSVLRNYCTKCHAFYDEKFILQSKGVPTCTKCGGNVKPDVVLYEEGLDDNVIRGAVNAIANADTLIIGGTSLVVYPAAGLIDYFSGKNLVLINKSSTSADNKADLVIHDSIGKVLSEAINKIS</sequence>
<dbReference type="AlphaFoldDB" id="A0A173XVN1"/>
<dbReference type="NCBIfam" id="NF001752">
    <property type="entry name" value="PRK00481.1-1"/>
    <property type="match status" value="1"/>
</dbReference>
<dbReference type="InterPro" id="IPR029035">
    <property type="entry name" value="DHS-like_NAD/FAD-binding_dom"/>
</dbReference>
<feature type="binding site" evidence="4">
    <location>
        <position position="108"/>
    </location>
    <ligand>
        <name>NAD(+)</name>
        <dbReference type="ChEBI" id="CHEBI:57540"/>
    </ligand>
</feature>
<feature type="active site" description="Proton acceptor" evidence="4 5">
    <location>
        <position position="123"/>
    </location>
</feature>
<evidence type="ECO:0000256" key="3">
    <source>
        <dbReference type="ARBA" id="ARBA00023027"/>
    </source>
</evidence>
<feature type="binding site" evidence="4">
    <location>
        <position position="107"/>
    </location>
    <ligand>
        <name>NAD(+)</name>
        <dbReference type="ChEBI" id="CHEBI:57540"/>
    </ligand>
</feature>
<comment type="catalytic activity">
    <reaction evidence="4">
        <text>N(6)-acetyl-L-lysyl-[protein] + NAD(+) + H2O = 2''-O-acetyl-ADP-D-ribose + nicotinamide + L-lysyl-[protein]</text>
        <dbReference type="Rhea" id="RHEA:43636"/>
        <dbReference type="Rhea" id="RHEA-COMP:9752"/>
        <dbReference type="Rhea" id="RHEA-COMP:10731"/>
        <dbReference type="ChEBI" id="CHEBI:15377"/>
        <dbReference type="ChEBI" id="CHEBI:17154"/>
        <dbReference type="ChEBI" id="CHEBI:29969"/>
        <dbReference type="ChEBI" id="CHEBI:57540"/>
        <dbReference type="ChEBI" id="CHEBI:61930"/>
        <dbReference type="ChEBI" id="CHEBI:83767"/>
        <dbReference type="EC" id="2.3.1.286"/>
    </reaction>
</comment>
<dbReference type="STRING" id="84024.ERS852471_03003"/>
<evidence type="ECO:0000256" key="1">
    <source>
        <dbReference type="ARBA" id="ARBA00022490"/>
    </source>
</evidence>
<feature type="domain" description="Deacetylase sirtuin-type" evidence="6">
    <location>
        <begin position="1"/>
        <end position="246"/>
    </location>
</feature>
<feature type="binding site" evidence="4">
    <location>
        <position position="193"/>
    </location>
    <ligand>
        <name>NAD(+)</name>
        <dbReference type="ChEBI" id="CHEBI:57540"/>
    </ligand>
</feature>
<evidence type="ECO:0000313" key="7">
    <source>
        <dbReference type="EMBL" id="CUN54635.1"/>
    </source>
</evidence>
<dbReference type="GO" id="GO:0017136">
    <property type="term" value="F:histone deacetylase activity, NAD-dependent"/>
    <property type="evidence" value="ECO:0007669"/>
    <property type="project" value="TreeGrafter"/>
</dbReference>
<dbReference type="InterPro" id="IPR028628">
    <property type="entry name" value="Sirtuin_class_U"/>
</dbReference>
<feature type="binding site" evidence="4">
    <location>
        <position position="234"/>
    </location>
    <ligand>
        <name>NAD(+)</name>
        <dbReference type="ChEBI" id="CHEBI:57540"/>
    </ligand>
</feature>
<feature type="binding site" evidence="4">
    <location>
        <position position="216"/>
    </location>
    <ligand>
        <name>NAD(+)</name>
        <dbReference type="ChEBI" id="CHEBI:57540"/>
    </ligand>
</feature>
<feature type="binding site" evidence="4">
    <location>
        <position position="35"/>
    </location>
    <ligand>
        <name>NAD(+)</name>
        <dbReference type="ChEBI" id="CHEBI:57540"/>
    </ligand>
</feature>
<keyword evidence="4 5" id="KW-0862">Zinc</keyword>
<comment type="subcellular location">
    <subcellularLocation>
        <location evidence="4">Cytoplasm</location>
    </subcellularLocation>
</comment>
<dbReference type="InterPro" id="IPR026590">
    <property type="entry name" value="Ssirtuin_cat_dom"/>
</dbReference>
<dbReference type="EMBL" id="CYZV01000001">
    <property type="protein sequence ID" value="CUN54635.1"/>
    <property type="molecule type" value="Genomic_DNA"/>
</dbReference>
<accession>A0A173XVN1</accession>
<dbReference type="PROSITE" id="PS50305">
    <property type="entry name" value="SIRTUIN"/>
    <property type="match status" value="1"/>
</dbReference>
<dbReference type="PANTHER" id="PTHR11085:SF4">
    <property type="entry name" value="NAD-DEPENDENT PROTEIN DEACYLASE"/>
    <property type="match status" value="1"/>
</dbReference>
<name>A0A173XVN1_9CLOT</name>
<dbReference type="InterPro" id="IPR050134">
    <property type="entry name" value="NAD-dep_sirtuin_deacylases"/>
</dbReference>
<dbReference type="EC" id="2.3.1.286" evidence="4"/>
<dbReference type="SUPFAM" id="SSF52467">
    <property type="entry name" value="DHS-like NAD/FAD-binding domain"/>
    <property type="match status" value="1"/>
</dbReference>
<dbReference type="HAMAP" id="MF_01968">
    <property type="entry name" value="Sirtuin_ClassU"/>
    <property type="match status" value="1"/>
</dbReference>
<feature type="binding site" evidence="4">
    <location>
        <position position="36"/>
    </location>
    <ligand>
        <name>NAD(+)</name>
        <dbReference type="ChEBI" id="CHEBI:57540"/>
    </ligand>
</feature>
<feature type="binding site" evidence="4 5">
    <location>
        <position position="155"/>
    </location>
    <ligand>
        <name>Zn(2+)</name>
        <dbReference type="ChEBI" id="CHEBI:29105"/>
    </ligand>
</feature>
<dbReference type="Pfam" id="PF02146">
    <property type="entry name" value="SIR2"/>
    <property type="match status" value="1"/>
</dbReference>
<keyword evidence="4 5" id="KW-0479">Metal-binding</keyword>
<dbReference type="RefSeq" id="WP_042399905.1">
    <property type="nucleotide sequence ID" value="NZ_CYYT01000022.1"/>
</dbReference>
<feature type="binding site" evidence="4">
    <location>
        <position position="35"/>
    </location>
    <ligand>
        <name>nicotinamide</name>
        <dbReference type="ChEBI" id="CHEBI:17154"/>
    </ligand>
</feature>
<evidence type="ECO:0000259" key="6">
    <source>
        <dbReference type="PROSITE" id="PS50305"/>
    </source>
</evidence>
<feature type="binding site" evidence="4">
    <location>
        <position position="108"/>
    </location>
    <ligand>
        <name>nicotinamide</name>
        <dbReference type="ChEBI" id="CHEBI:17154"/>
    </ligand>
</feature>
<feature type="binding site" evidence="4">
    <location>
        <position position="28"/>
    </location>
    <ligand>
        <name>NAD(+)</name>
        <dbReference type="ChEBI" id="CHEBI:57540"/>
    </ligand>
</feature>
<dbReference type="GO" id="GO:0016787">
    <property type="term" value="F:hydrolase activity"/>
    <property type="evidence" value="ECO:0007669"/>
    <property type="project" value="UniProtKB-KW"/>
</dbReference>
<feature type="binding site" evidence="4">
    <location>
        <position position="24"/>
    </location>
    <ligand>
        <name>NAD(+)</name>
        <dbReference type="ChEBI" id="CHEBI:57540"/>
    </ligand>
</feature>
<proteinExistence type="inferred from homology"/>
<reference evidence="7 8" key="1">
    <citation type="submission" date="2015-09" db="EMBL/GenBank/DDBJ databases">
        <authorList>
            <consortium name="Pathogen Informatics"/>
        </authorList>
    </citation>
    <scope>NUCLEOTIDE SEQUENCE [LARGE SCALE GENOMIC DNA]</scope>
    <source>
        <strain evidence="7 8">2789STDY5834855</strain>
    </source>
</reference>
<dbReference type="GO" id="GO:0008270">
    <property type="term" value="F:zinc ion binding"/>
    <property type="evidence" value="ECO:0007669"/>
    <property type="project" value="UniProtKB-UniRule"/>
</dbReference>
<comment type="cofactor">
    <cofactor evidence="4">
        <name>Zn(2+)</name>
        <dbReference type="ChEBI" id="CHEBI:29105"/>
    </cofactor>
    <text evidence="4">Binds 1 zinc ion per subunit.</text>
</comment>
<organism evidence="7 8">
    <name type="scientific">Clostridium disporicum</name>
    <dbReference type="NCBI Taxonomy" id="84024"/>
    <lineage>
        <taxon>Bacteria</taxon>
        <taxon>Bacillati</taxon>
        <taxon>Bacillota</taxon>
        <taxon>Clostridia</taxon>
        <taxon>Eubacteriales</taxon>
        <taxon>Clostridiaceae</taxon>
        <taxon>Clostridium</taxon>
    </lineage>
</organism>
<evidence type="ECO:0000256" key="4">
    <source>
        <dbReference type="HAMAP-Rule" id="MF_01968"/>
    </source>
</evidence>
<evidence type="ECO:0000256" key="2">
    <source>
        <dbReference type="ARBA" id="ARBA00022679"/>
    </source>
</evidence>
<comment type="function">
    <text evidence="4">NAD-dependent protein deacetylase which modulates the activities of several enzymes which are inactive in their acetylated form.</text>
</comment>
<feature type="binding site" evidence="4 5">
    <location>
        <position position="131"/>
    </location>
    <ligand>
        <name>Zn(2+)</name>
        <dbReference type="ChEBI" id="CHEBI:29105"/>
    </ligand>
</feature>
<comment type="similarity">
    <text evidence="4">Belongs to the sirtuin family. Class U subfamily.</text>
</comment>
<feature type="binding site" evidence="4">
    <location>
        <position position="194"/>
    </location>
    <ligand>
        <name>NAD(+)</name>
        <dbReference type="ChEBI" id="CHEBI:57540"/>
    </ligand>
</feature>
<gene>
    <name evidence="7" type="primary">cobB_1</name>
    <name evidence="4" type="synonym">cobB</name>
    <name evidence="7" type="ORF">ERS852470_00184</name>
</gene>
<dbReference type="GO" id="GO:0005737">
    <property type="term" value="C:cytoplasm"/>
    <property type="evidence" value="ECO:0007669"/>
    <property type="project" value="UniProtKB-SubCell"/>
</dbReference>
<feature type="binding site" evidence="4 5">
    <location>
        <position position="152"/>
    </location>
    <ligand>
        <name>Zn(2+)</name>
        <dbReference type="ChEBI" id="CHEBI:29105"/>
    </ligand>
</feature>
<feature type="binding site" evidence="4 5">
    <location>
        <position position="134"/>
    </location>
    <ligand>
        <name>Zn(2+)</name>
        <dbReference type="ChEBI" id="CHEBI:29105"/>
    </ligand>
</feature>
<dbReference type="Gene3D" id="3.40.50.1220">
    <property type="entry name" value="TPP-binding domain"/>
    <property type="match status" value="1"/>
</dbReference>
<comment type="caution">
    <text evidence="4">Lacks conserved residue(s) required for the propagation of feature annotation.</text>
</comment>
<dbReference type="Gene3D" id="3.30.1600.10">
    <property type="entry name" value="SIR2/SIRT2 'Small Domain"/>
    <property type="match status" value="1"/>
</dbReference>
<keyword evidence="3 4" id="KW-0520">NAD</keyword>
<protein>
    <recommendedName>
        <fullName evidence="4">NAD-dependent protein deacetylase</fullName>
        <ecNumber evidence="4">2.3.1.286</ecNumber>
    </recommendedName>
    <alternativeName>
        <fullName evidence="4">Regulatory protein SIR2 homolog</fullName>
    </alternativeName>
</protein>
<keyword evidence="1 4" id="KW-0963">Cytoplasm</keyword>
<dbReference type="InterPro" id="IPR003000">
    <property type="entry name" value="Sirtuin"/>
</dbReference>
<dbReference type="Proteomes" id="UP000095558">
    <property type="component" value="Unassembled WGS sequence"/>
</dbReference>
<dbReference type="PANTHER" id="PTHR11085">
    <property type="entry name" value="NAD-DEPENDENT PROTEIN DEACYLASE SIRTUIN-5, MITOCHONDRIAL-RELATED"/>
    <property type="match status" value="1"/>
</dbReference>
<feature type="binding site" evidence="4">
    <location>
        <position position="107"/>
    </location>
    <ligand>
        <name>nicotinamide</name>
        <dbReference type="ChEBI" id="CHEBI:17154"/>
    </ligand>
</feature>
<feature type="binding site" evidence="4">
    <location>
        <position position="123"/>
    </location>
    <ligand>
        <name>NAD(+)</name>
        <dbReference type="ChEBI" id="CHEBI:57540"/>
    </ligand>
</feature>
<evidence type="ECO:0000256" key="5">
    <source>
        <dbReference type="PROSITE-ProRule" id="PRU00236"/>
    </source>
</evidence>
<dbReference type="InterPro" id="IPR026591">
    <property type="entry name" value="Sirtuin_cat_small_dom_sf"/>
</dbReference>